<dbReference type="PANTHER" id="PTHR46600:SF1">
    <property type="entry name" value="THAP DOMAIN-CONTAINING PROTEIN 1"/>
    <property type="match status" value="1"/>
</dbReference>
<feature type="region of interest" description="Disordered" evidence="14">
    <location>
        <begin position="105"/>
        <end position="132"/>
    </location>
</feature>
<dbReference type="GO" id="GO:0005654">
    <property type="term" value="C:nucleoplasm"/>
    <property type="evidence" value="ECO:0007669"/>
    <property type="project" value="UniProtKB-SubCell"/>
</dbReference>
<keyword evidence="5" id="KW-0862">Zinc</keyword>
<dbReference type="PANTHER" id="PTHR46600">
    <property type="entry name" value="THAP DOMAIN-CONTAINING"/>
    <property type="match status" value="1"/>
</dbReference>
<evidence type="ECO:0000256" key="9">
    <source>
        <dbReference type="ARBA" id="ARBA00023163"/>
    </source>
</evidence>
<feature type="coiled-coil region" evidence="13">
    <location>
        <begin position="150"/>
        <end position="184"/>
    </location>
</feature>
<evidence type="ECO:0000256" key="8">
    <source>
        <dbReference type="ARBA" id="ARBA00023125"/>
    </source>
</evidence>
<dbReference type="Pfam" id="PF05485">
    <property type="entry name" value="THAP"/>
    <property type="match status" value="1"/>
</dbReference>
<evidence type="ECO:0000313" key="16">
    <source>
        <dbReference type="EMBL" id="CAH1987357.1"/>
    </source>
</evidence>
<evidence type="ECO:0000256" key="2">
    <source>
        <dbReference type="ARBA" id="ARBA00006177"/>
    </source>
</evidence>
<evidence type="ECO:0000256" key="13">
    <source>
        <dbReference type="SAM" id="Coils"/>
    </source>
</evidence>
<evidence type="ECO:0000313" key="17">
    <source>
        <dbReference type="Proteomes" id="UP001152888"/>
    </source>
</evidence>
<keyword evidence="9" id="KW-0804">Transcription</keyword>
<dbReference type="InterPro" id="IPR038441">
    <property type="entry name" value="THAP_Znf_sf"/>
</dbReference>
<dbReference type="InterPro" id="IPR026516">
    <property type="entry name" value="THAP1/10"/>
</dbReference>
<evidence type="ECO:0000256" key="1">
    <source>
        <dbReference type="ARBA" id="ARBA00004642"/>
    </source>
</evidence>
<keyword evidence="3" id="KW-0479">Metal-binding</keyword>
<feature type="domain" description="THAP-type" evidence="15">
    <location>
        <begin position="1"/>
        <end position="82"/>
    </location>
</feature>
<dbReference type="GO" id="GO:0008270">
    <property type="term" value="F:zinc ion binding"/>
    <property type="evidence" value="ECO:0007669"/>
    <property type="project" value="UniProtKB-KW"/>
</dbReference>
<evidence type="ECO:0000256" key="11">
    <source>
        <dbReference type="ARBA" id="ARBA00023306"/>
    </source>
</evidence>
<dbReference type="SUPFAM" id="SSF57716">
    <property type="entry name" value="Glucocorticoid receptor-like (DNA-binding domain)"/>
    <property type="match status" value="1"/>
</dbReference>
<comment type="similarity">
    <text evidence="2">Belongs to the THAP1 family.</text>
</comment>
<evidence type="ECO:0000256" key="7">
    <source>
        <dbReference type="ARBA" id="ARBA00023054"/>
    </source>
</evidence>
<dbReference type="SMART" id="SM00692">
    <property type="entry name" value="DM3"/>
    <property type="match status" value="1"/>
</dbReference>
<evidence type="ECO:0000256" key="14">
    <source>
        <dbReference type="SAM" id="MobiDB-lite"/>
    </source>
</evidence>
<dbReference type="GO" id="GO:0043565">
    <property type="term" value="F:sequence-specific DNA binding"/>
    <property type="evidence" value="ECO:0007669"/>
    <property type="project" value="InterPro"/>
</dbReference>
<evidence type="ECO:0000259" key="15">
    <source>
        <dbReference type="PROSITE" id="PS50950"/>
    </source>
</evidence>
<accession>A0A9P0PK93</accession>
<dbReference type="Gene3D" id="6.20.210.20">
    <property type="entry name" value="THAP domain"/>
    <property type="match status" value="1"/>
</dbReference>
<sequence length="221" mass="25178">MSSCQVKGCTNNRKFSKEGISFHLFPKKGPMVGKWLEVLGKKPDGWKWTKNMVVCSRHFTKDDFRRGASRIVIKPTAVPSVNLDLNTDARIAEYIKNEKLLFSDEEDDVASNSEVSEEEPDNNGTEDNKPKLVESMHSYALTPEELDKQNEQLKHELSYYKRALSQAKKQIKDLKDEVSSLKSAIGYVETAEPEAESQEICQQDAEAHKPENLKWWNVSSL</sequence>
<gene>
    <name evidence="16" type="ORF">ACAOBT_LOCUS17806</name>
</gene>
<evidence type="ECO:0000256" key="6">
    <source>
        <dbReference type="ARBA" id="ARBA00023015"/>
    </source>
</evidence>
<keyword evidence="11" id="KW-0131">Cell cycle</keyword>
<keyword evidence="6" id="KW-0805">Transcription regulation</keyword>
<reference evidence="16" key="1">
    <citation type="submission" date="2022-03" db="EMBL/GenBank/DDBJ databases">
        <authorList>
            <person name="Sayadi A."/>
        </authorList>
    </citation>
    <scope>NUCLEOTIDE SEQUENCE</scope>
</reference>
<protein>
    <recommendedName>
        <fullName evidence="15">THAP-type domain-containing protein</fullName>
    </recommendedName>
</protein>
<dbReference type="AlphaFoldDB" id="A0A9P0PK93"/>
<dbReference type="PROSITE" id="PS50950">
    <property type="entry name" value="ZF_THAP"/>
    <property type="match status" value="1"/>
</dbReference>
<name>A0A9P0PK93_ACAOB</name>
<evidence type="ECO:0000256" key="12">
    <source>
        <dbReference type="PROSITE-ProRule" id="PRU00309"/>
    </source>
</evidence>
<keyword evidence="4 12" id="KW-0863">Zinc-finger</keyword>
<evidence type="ECO:0000256" key="4">
    <source>
        <dbReference type="ARBA" id="ARBA00022771"/>
    </source>
</evidence>
<feature type="compositionally biased region" description="Acidic residues" evidence="14">
    <location>
        <begin position="105"/>
        <end position="121"/>
    </location>
</feature>
<organism evidence="16 17">
    <name type="scientific">Acanthoscelides obtectus</name>
    <name type="common">Bean weevil</name>
    <name type="synonym">Bruchus obtectus</name>
    <dbReference type="NCBI Taxonomy" id="200917"/>
    <lineage>
        <taxon>Eukaryota</taxon>
        <taxon>Metazoa</taxon>
        <taxon>Ecdysozoa</taxon>
        <taxon>Arthropoda</taxon>
        <taxon>Hexapoda</taxon>
        <taxon>Insecta</taxon>
        <taxon>Pterygota</taxon>
        <taxon>Neoptera</taxon>
        <taxon>Endopterygota</taxon>
        <taxon>Coleoptera</taxon>
        <taxon>Polyphaga</taxon>
        <taxon>Cucujiformia</taxon>
        <taxon>Chrysomeloidea</taxon>
        <taxon>Chrysomelidae</taxon>
        <taxon>Bruchinae</taxon>
        <taxon>Bruchini</taxon>
        <taxon>Acanthoscelides</taxon>
    </lineage>
</organism>
<dbReference type="SMART" id="SM00980">
    <property type="entry name" value="THAP"/>
    <property type="match status" value="1"/>
</dbReference>
<comment type="caution">
    <text evidence="16">The sequence shown here is derived from an EMBL/GenBank/DDBJ whole genome shotgun (WGS) entry which is preliminary data.</text>
</comment>
<dbReference type="Proteomes" id="UP001152888">
    <property type="component" value="Unassembled WGS sequence"/>
</dbReference>
<keyword evidence="17" id="KW-1185">Reference proteome</keyword>
<keyword evidence="7 13" id="KW-0175">Coiled coil</keyword>
<evidence type="ECO:0000256" key="10">
    <source>
        <dbReference type="ARBA" id="ARBA00023242"/>
    </source>
</evidence>
<dbReference type="EMBL" id="CAKOFQ010007018">
    <property type="protein sequence ID" value="CAH1987357.1"/>
    <property type="molecule type" value="Genomic_DNA"/>
</dbReference>
<dbReference type="OrthoDB" id="5199543at2759"/>
<dbReference type="InterPro" id="IPR006612">
    <property type="entry name" value="THAP_Znf"/>
</dbReference>
<comment type="subcellular location">
    <subcellularLocation>
        <location evidence="1">Nucleus</location>
        <location evidence="1">Nucleoplasm</location>
    </subcellularLocation>
</comment>
<evidence type="ECO:0000256" key="5">
    <source>
        <dbReference type="ARBA" id="ARBA00022833"/>
    </source>
</evidence>
<keyword evidence="8 12" id="KW-0238">DNA-binding</keyword>
<keyword evidence="10" id="KW-0539">Nucleus</keyword>
<evidence type="ECO:0000256" key="3">
    <source>
        <dbReference type="ARBA" id="ARBA00022723"/>
    </source>
</evidence>
<proteinExistence type="inferred from homology"/>